<feature type="region of interest" description="Disordered" evidence="7">
    <location>
        <begin position="837"/>
        <end position="892"/>
    </location>
</feature>
<dbReference type="PANTHER" id="PTHR46174:SF1">
    <property type="entry name" value="CXXC-TYPE ZINC FINGER PROTEIN 1"/>
    <property type="match status" value="1"/>
</dbReference>
<feature type="region of interest" description="Disordered" evidence="7">
    <location>
        <begin position="374"/>
        <end position="396"/>
    </location>
</feature>
<comment type="subcellular location">
    <subcellularLocation>
        <location evidence="1">Nucleus</location>
    </subcellularLocation>
</comment>
<dbReference type="OrthoDB" id="436852at2759"/>
<dbReference type="InterPro" id="IPR013083">
    <property type="entry name" value="Znf_RING/FYVE/PHD"/>
</dbReference>
<evidence type="ECO:0000259" key="8">
    <source>
        <dbReference type="PROSITE" id="PS50016"/>
    </source>
</evidence>
<reference evidence="10" key="2">
    <citation type="submission" date="2015-01" db="EMBL/GenBank/DDBJ databases">
        <title>Evolutionary Origins and Diversification of the Mycorrhizal Mutualists.</title>
        <authorList>
            <consortium name="DOE Joint Genome Institute"/>
            <consortium name="Mycorrhizal Genomics Consortium"/>
            <person name="Kohler A."/>
            <person name="Kuo A."/>
            <person name="Nagy L.G."/>
            <person name="Floudas D."/>
            <person name="Copeland A."/>
            <person name="Barry K.W."/>
            <person name="Cichocki N."/>
            <person name="Veneault-Fourrey C."/>
            <person name="LaButti K."/>
            <person name="Lindquist E.A."/>
            <person name="Lipzen A."/>
            <person name="Lundell T."/>
            <person name="Morin E."/>
            <person name="Murat C."/>
            <person name="Riley R."/>
            <person name="Ohm R."/>
            <person name="Sun H."/>
            <person name="Tunlid A."/>
            <person name="Henrissat B."/>
            <person name="Grigoriev I.V."/>
            <person name="Hibbett D.S."/>
            <person name="Martin F."/>
        </authorList>
    </citation>
    <scope>NUCLEOTIDE SEQUENCE [LARGE SCALE GENOMIC DNA]</scope>
    <source>
        <strain evidence="10">Ve08.2h10</strain>
    </source>
</reference>
<evidence type="ECO:0000256" key="2">
    <source>
        <dbReference type="ARBA" id="ARBA00022723"/>
    </source>
</evidence>
<dbReference type="AlphaFoldDB" id="A0A0D0D4P4"/>
<feature type="compositionally biased region" description="Polar residues" evidence="7">
    <location>
        <begin position="846"/>
        <end position="866"/>
    </location>
</feature>
<feature type="compositionally biased region" description="Low complexity" evidence="7">
    <location>
        <begin position="82"/>
        <end position="94"/>
    </location>
</feature>
<feature type="compositionally biased region" description="Low complexity" evidence="7">
    <location>
        <begin position="718"/>
        <end position="734"/>
    </location>
</feature>
<keyword evidence="10" id="KW-1185">Reference proteome</keyword>
<dbReference type="InterPro" id="IPR019786">
    <property type="entry name" value="Zinc_finger_PHD-type_CS"/>
</dbReference>
<evidence type="ECO:0000313" key="9">
    <source>
        <dbReference type="EMBL" id="KIK91542.1"/>
    </source>
</evidence>
<evidence type="ECO:0000256" key="3">
    <source>
        <dbReference type="ARBA" id="ARBA00022771"/>
    </source>
</evidence>
<keyword evidence="2" id="KW-0479">Metal-binding</keyword>
<dbReference type="GO" id="GO:0048188">
    <property type="term" value="C:Set1C/COMPASS complex"/>
    <property type="evidence" value="ECO:0007669"/>
    <property type="project" value="InterPro"/>
</dbReference>
<keyword evidence="4" id="KW-0862">Zinc</keyword>
<reference evidence="9 10" key="1">
    <citation type="submission" date="2014-04" db="EMBL/GenBank/DDBJ databases">
        <authorList>
            <consortium name="DOE Joint Genome Institute"/>
            <person name="Kuo A."/>
            <person name="Kohler A."/>
            <person name="Jargeat P."/>
            <person name="Nagy L.G."/>
            <person name="Floudas D."/>
            <person name="Copeland A."/>
            <person name="Barry K.W."/>
            <person name="Cichocki N."/>
            <person name="Veneault-Fourrey C."/>
            <person name="LaButti K."/>
            <person name="Lindquist E.A."/>
            <person name="Lipzen A."/>
            <person name="Lundell T."/>
            <person name="Morin E."/>
            <person name="Murat C."/>
            <person name="Sun H."/>
            <person name="Tunlid A."/>
            <person name="Henrissat B."/>
            <person name="Grigoriev I.V."/>
            <person name="Hibbett D.S."/>
            <person name="Martin F."/>
            <person name="Nordberg H.P."/>
            <person name="Cantor M.N."/>
            <person name="Hua S.X."/>
        </authorList>
    </citation>
    <scope>NUCLEOTIDE SEQUENCE [LARGE SCALE GENOMIC DNA]</scope>
    <source>
        <strain evidence="9 10">Ve08.2h10</strain>
    </source>
</reference>
<evidence type="ECO:0000256" key="5">
    <source>
        <dbReference type="ARBA" id="ARBA00023242"/>
    </source>
</evidence>
<feature type="region of interest" description="Disordered" evidence="7">
    <location>
        <begin position="500"/>
        <end position="531"/>
    </location>
</feature>
<dbReference type="CDD" id="cd15522">
    <property type="entry name" value="PHD_TAF3"/>
    <property type="match status" value="1"/>
</dbReference>
<evidence type="ECO:0000256" key="7">
    <source>
        <dbReference type="SAM" id="MobiDB-lite"/>
    </source>
</evidence>
<dbReference type="PROSITE" id="PS50016">
    <property type="entry name" value="ZF_PHD_2"/>
    <property type="match status" value="1"/>
</dbReference>
<dbReference type="SUPFAM" id="SSF57903">
    <property type="entry name" value="FYVE/PHD zinc finger"/>
    <property type="match status" value="1"/>
</dbReference>
<feature type="compositionally biased region" description="Polar residues" evidence="7">
    <location>
        <begin position="105"/>
        <end position="124"/>
    </location>
</feature>
<dbReference type="GO" id="GO:0045893">
    <property type="term" value="P:positive regulation of DNA-templated transcription"/>
    <property type="evidence" value="ECO:0007669"/>
    <property type="project" value="TreeGrafter"/>
</dbReference>
<dbReference type="InParanoid" id="A0A0D0D4P4"/>
<dbReference type="EMBL" id="KN825376">
    <property type="protein sequence ID" value="KIK91542.1"/>
    <property type="molecule type" value="Genomic_DNA"/>
</dbReference>
<gene>
    <name evidence="9" type="ORF">PAXRUDRAFT_830755</name>
</gene>
<keyword evidence="5" id="KW-0539">Nucleus</keyword>
<dbReference type="Gene3D" id="3.30.40.10">
    <property type="entry name" value="Zinc/RING finger domain, C3HC4 (zinc finger)"/>
    <property type="match status" value="1"/>
</dbReference>
<dbReference type="InterPro" id="IPR011011">
    <property type="entry name" value="Znf_FYVE_PHD"/>
</dbReference>
<dbReference type="InterPro" id="IPR037869">
    <property type="entry name" value="Spp1/CFP1"/>
</dbReference>
<proteinExistence type="predicted"/>
<feature type="region of interest" description="Disordered" evidence="7">
    <location>
        <begin position="696"/>
        <end position="762"/>
    </location>
</feature>
<evidence type="ECO:0000256" key="6">
    <source>
        <dbReference type="PROSITE-ProRule" id="PRU00146"/>
    </source>
</evidence>
<dbReference type="Proteomes" id="UP000054538">
    <property type="component" value="Unassembled WGS sequence"/>
</dbReference>
<dbReference type="HOGENOM" id="CLU_013082_0_0_1"/>
<protein>
    <recommendedName>
        <fullName evidence="8">PHD-type domain-containing protein</fullName>
    </recommendedName>
</protein>
<dbReference type="SMART" id="SM00249">
    <property type="entry name" value="PHD"/>
    <property type="match status" value="1"/>
</dbReference>
<name>A0A0D0D4P4_9AGAM</name>
<keyword evidence="3 6" id="KW-0863">Zinc-finger</keyword>
<dbReference type="Pfam" id="PF00628">
    <property type="entry name" value="PHD"/>
    <property type="match status" value="1"/>
</dbReference>
<dbReference type="STRING" id="930991.A0A0D0D4P4"/>
<dbReference type="PANTHER" id="PTHR46174">
    <property type="entry name" value="CXXC-TYPE ZINC FINGER PROTEIN 1"/>
    <property type="match status" value="1"/>
</dbReference>
<organism evidence="9 10">
    <name type="scientific">Paxillus rubicundulus Ve08.2h10</name>
    <dbReference type="NCBI Taxonomy" id="930991"/>
    <lineage>
        <taxon>Eukaryota</taxon>
        <taxon>Fungi</taxon>
        <taxon>Dikarya</taxon>
        <taxon>Basidiomycota</taxon>
        <taxon>Agaricomycotina</taxon>
        <taxon>Agaricomycetes</taxon>
        <taxon>Agaricomycetidae</taxon>
        <taxon>Boletales</taxon>
        <taxon>Paxilineae</taxon>
        <taxon>Paxillaceae</taxon>
        <taxon>Paxillus</taxon>
    </lineage>
</organism>
<dbReference type="GO" id="GO:0008270">
    <property type="term" value="F:zinc ion binding"/>
    <property type="evidence" value="ECO:0007669"/>
    <property type="project" value="UniProtKB-KW"/>
</dbReference>
<dbReference type="InterPro" id="IPR019787">
    <property type="entry name" value="Znf_PHD-finger"/>
</dbReference>
<evidence type="ECO:0000256" key="1">
    <source>
        <dbReference type="ARBA" id="ARBA00004123"/>
    </source>
</evidence>
<accession>A0A0D0D4P4</accession>
<evidence type="ECO:0000313" key="10">
    <source>
        <dbReference type="Proteomes" id="UP000054538"/>
    </source>
</evidence>
<sequence>MPFDDHISANNTEGTAPTLSPSPVITPPKSSSRGPLSDLTGWPSYSVMCTQAPGGGSSGGVRESGSFSSDTPSRAVRGLGVSQQPSQLPTPQSPGDMLSYLHPDSWTTGSSAQISQPSLESSALPTEFRSHPSPSPPPPFRPHQVLTPEASPLVPRSRGNGSHILSQFMQMNGQDGVPTTPTKRKSSRSREPTPPRTPIRRTPTRPVNPSLHTAVPPASPEHIPTRRSSPGFDLDNIFSTHSNPQNSPSQKVKDELGGEIARIRAQLGGSHLAFTQEAELRRPEYLKRDSGGKDLSLSRTSANIGIIDSPVKGRRITLFQETSDESFEESLMAGGYGRYRSDGPPWRLNEDTEAPISVADGMGEDAHRMETVLSEEEKRKKSRLAAFDSPRASSSKTQLYPVNVEGCGRVLMSLDLPEPQNSPKPSPSKAKRSRKKKATADPKQAVAQASAVALEEPQADGPNWPDTEFPWRLGSMVQDGFSKAEWKERLRYIESFLERDSDSDEVEGPSSPGWRSGAEVTPRSPQPGRGKMYPLVSHSKDRRHGSTIVSIVPSDPADAKTALLSKKSIQAIQLRLLRRQNIDGDAASDGSETETVCICRGRGDGRELVQCDGCHTWYHLECVGIHSTSELGKEEDPWFCANCAEVKTPPPVAVPLAEPTLVPTDEVEGQCSGSIGFEEGYDPPFFNAGLNPSPALPWTRSTRPPMTPPRAHAGPYFSSGSSWDGPPSSPRGGPHTPQFSSASASGDMVRVYGTTPGPIGDPVSSLALEESPFDPTSTPSRGIRFGAPFTTPKNGLWGQGLRASGQDLFHTPGRPGQGEGGSGNWHFARYGQHTLYPWKGGETQEDGTSGAQVLHTSSLPNDSTPVGRNVIGPTRLLESPLGGKRSRRLVDS</sequence>
<feature type="region of interest" description="Disordered" evidence="7">
    <location>
        <begin position="413"/>
        <end position="465"/>
    </location>
</feature>
<feature type="region of interest" description="Disordered" evidence="7">
    <location>
        <begin position="1"/>
        <end position="234"/>
    </location>
</feature>
<feature type="compositionally biased region" description="Polar residues" evidence="7">
    <location>
        <begin position="159"/>
        <end position="173"/>
    </location>
</feature>
<dbReference type="PROSITE" id="PS01359">
    <property type="entry name" value="ZF_PHD_1"/>
    <property type="match status" value="1"/>
</dbReference>
<dbReference type="InterPro" id="IPR001965">
    <property type="entry name" value="Znf_PHD"/>
</dbReference>
<feature type="domain" description="PHD-type" evidence="8">
    <location>
        <begin position="594"/>
        <end position="646"/>
    </location>
</feature>
<feature type="compositionally biased region" description="Polar residues" evidence="7">
    <location>
        <begin position="8"/>
        <end position="34"/>
    </location>
</feature>
<feature type="compositionally biased region" description="Low complexity" evidence="7">
    <location>
        <begin position="60"/>
        <end position="69"/>
    </location>
</feature>
<evidence type="ECO:0000256" key="4">
    <source>
        <dbReference type="ARBA" id="ARBA00022833"/>
    </source>
</evidence>